<dbReference type="Pfam" id="PF13640">
    <property type="entry name" value="2OG-FeII_Oxy_3"/>
    <property type="match status" value="1"/>
</dbReference>
<dbReference type="InterPro" id="IPR006620">
    <property type="entry name" value="Pro_4_hyd_alph"/>
</dbReference>
<accession>A0A9J7MF62</accession>
<dbReference type="OMA" id="VIWYNHF"/>
<keyword evidence="7" id="KW-0732">Signal</keyword>
<organism evidence="9 10">
    <name type="scientific">Branchiostoma floridae</name>
    <name type="common">Florida lancelet</name>
    <name type="synonym">Amphioxus</name>
    <dbReference type="NCBI Taxonomy" id="7739"/>
    <lineage>
        <taxon>Eukaryota</taxon>
        <taxon>Metazoa</taxon>
        <taxon>Chordata</taxon>
        <taxon>Cephalochordata</taxon>
        <taxon>Leptocardii</taxon>
        <taxon>Amphioxiformes</taxon>
        <taxon>Branchiostomatidae</taxon>
        <taxon>Branchiostoma</taxon>
    </lineage>
</organism>
<keyword evidence="5" id="KW-0560">Oxidoreductase</keyword>
<dbReference type="Proteomes" id="UP000001554">
    <property type="component" value="Chromosome 15"/>
</dbReference>
<dbReference type="GO" id="GO:0005506">
    <property type="term" value="F:iron ion binding"/>
    <property type="evidence" value="ECO:0007669"/>
    <property type="project" value="InterPro"/>
</dbReference>
<dbReference type="RefSeq" id="XP_035700103.1">
    <property type="nucleotide sequence ID" value="XM_035844210.1"/>
</dbReference>
<keyword evidence="3" id="KW-0847">Vitamin C</keyword>
<evidence type="ECO:0000256" key="7">
    <source>
        <dbReference type="SAM" id="SignalP"/>
    </source>
</evidence>
<dbReference type="PANTHER" id="PTHR10869">
    <property type="entry name" value="PROLYL 4-HYDROXYLASE ALPHA SUBUNIT"/>
    <property type="match status" value="1"/>
</dbReference>
<dbReference type="Gene3D" id="2.60.120.620">
    <property type="entry name" value="q2cbj1_9rhob like domain"/>
    <property type="match status" value="1"/>
</dbReference>
<evidence type="ECO:0000313" key="10">
    <source>
        <dbReference type="RefSeq" id="XP_035700103.1"/>
    </source>
</evidence>
<evidence type="ECO:0000256" key="1">
    <source>
        <dbReference type="ARBA" id="ARBA00001961"/>
    </source>
</evidence>
<dbReference type="OrthoDB" id="420380at2759"/>
<evidence type="ECO:0000256" key="4">
    <source>
        <dbReference type="ARBA" id="ARBA00022964"/>
    </source>
</evidence>
<keyword evidence="2" id="KW-0479">Metal-binding</keyword>
<dbReference type="GO" id="GO:0004656">
    <property type="term" value="F:procollagen-proline 4-dioxygenase activity"/>
    <property type="evidence" value="ECO:0000318"/>
    <property type="project" value="GO_Central"/>
</dbReference>
<dbReference type="PANTHER" id="PTHR10869:SF246">
    <property type="entry name" value="TRANSMEMBRANE PROLYL 4-HYDROXYLASE"/>
    <property type="match status" value="1"/>
</dbReference>
<protein>
    <submittedName>
        <fullName evidence="10">Transmembrane prolyl 4-hydroxylase-like</fullName>
    </submittedName>
</protein>
<keyword evidence="6" id="KW-0408">Iron</keyword>
<feature type="domain" description="Fe2OG dioxygenase" evidence="8">
    <location>
        <begin position="243"/>
        <end position="388"/>
    </location>
</feature>
<name>A0A9J7MF62_BRAFL</name>
<evidence type="ECO:0000256" key="3">
    <source>
        <dbReference type="ARBA" id="ARBA00022896"/>
    </source>
</evidence>
<feature type="chain" id="PRO_5039896491" evidence="7">
    <location>
        <begin position="28"/>
        <end position="405"/>
    </location>
</feature>
<dbReference type="GeneID" id="118432581"/>
<dbReference type="KEGG" id="bfo:118432581"/>
<gene>
    <name evidence="10" type="primary">LOC118432581</name>
</gene>
<dbReference type="InterPro" id="IPR005123">
    <property type="entry name" value="Oxoglu/Fe-dep_dioxygenase_dom"/>
</dbReference>
<evidence type="ECO:0000256" key="5">
    <source>
        <dbReference type="ARBA" id="ARBA00023002"/>
    </source>
</evidence>
<evidence type="ECO:0000313" key="9">
    <source>
        <dbReference type="Proteomes" id="UP000001554"/>
    </source>
</evidence>
<dbReference type="GO" id="GO:0031418">
    <property type="term" value="F:L-ascorbic acid binding"/>
    <property type="evidence" value="ECO:0007669"/>
    <property type="project" value="UniProtKB-KW"/>
</dbReference>
<comment type="cofactor">
    <cofactor evidence="1">
        <name>L-ascorbate</name>
        <dbReference type="ChEBI" id="CHEBI:38290"/>
    </cofactor>
</comment>
<keyword evidence="9" id="KW-1185">Reference proteome</keyword>
<keyword evidence="4" id="KW-0223">Dioxygenase</keyword>
<dbReference type="InterPro" id="IPR045054">
    <property type="entry name" value="P4HA-like"/>
</dbReference>
<reference evidence="9" key="1">
    <citation type="journal article" date="2020" name="Nat. Ecol. Evol.">
        <title>Deeply conserved synteny resolves early events in vertebrate evolution.</title>
        <authorList>
            <person name="Simakov O."/>
            <person name="Marletaz F."/>
            <person name="Yue J.X."/>
            <person name="O'Connell B."/>
            <person name="Jenkins J."/>
            <person name="Brandt A."/>
            <person name="Calef R."/>
            <person name="Tung C.H."/>
            <person name="Huang T.K."/>
            <person name="Schmutz J."/>
            <person name="Satoh N."/>
            <person name="Yu J.K."/>
            <person name="Putnam N.H."/>
            <person name="Green R.E."/>
            <person name="Rokhsar D.S."/>
        </authorList>
    </citation>
    <scope>NUCLEOTIDE SEQUENCE [LARGE SCALE GENOMIC DNA]</scope>
    <source>
        <strain evidence="9">S238N-H82</strain>
    </source>
</reference>
<dbReference type="AlphaFoldDB" id="A0A9J7MF62"/>
<dbReference type="GO" id="GO:0005783">
    <property type="term" value="C:endoplasmic reticulum"/>
    <property type="evidence" value="ECO:0000318"/>
    <property type="project" value="GO_Central"/>
</dbReference>
<evidence type="ECO:0000256" key="6">
    <source>
        <dbReference type="ARBA" id="ARBA00023004"/>
    </source>
</evidence>
<dbReference type="SMART" id="SM00702">
    <property type="entry name" value="P4Hc"/>
    <property type="match status" value="1"/>
</dbReference>
<dbReference type="FunFam" id="2.60.120.620:FF:000044">
    <property type="entry name" value="Predicted protein"/>
    <property type="match status" value="1"/>
</dbReference>
<sequence length="405" mass="45658">MTKRGMDTFHLIVLPIVLLCCVVGICGETEVHGTCTKDDGVDCGSTSSSLEVSPIITKLDGVEVGHVQDVILGGKTHQMTTLSMKPQVLEIKHFLTDEECDHVVRLAKKDGMFDSVTNTPTKSGSVKVMDMNQDTALSLREFILTIENSFDIYLDEDDMLKMYSELGMDRNGDTEISREELHGQDPKSVIDWLTDYVDKRPYKKSRMSRQAWLYPSKIHDKILDEIQERVVSLVGLPRILIDKNDEFQVVQYGPKGHYHAHWDSGSWAEKYPCCHHVKSGARCKSCRFMTVLLYLNEVEGGGATAFPIANNETFNENSFRMSGKINLHRHCEDANLVVPAEKGKAIIWYNHHLDPTTGWVGEMDSFTLHGGCGVTSGHKWIANKWILVSDKRDKDLDPNFKPNRA</sequence>
<evidence type="ECO:0000256" key="2">
    <source>
        <dbReference type="ARBA" id="ARBA00022723"/>
    </source>
</evidence>
<feature type="signal peptide" evidence="7">
    <location>
        <begin position="1"/>
        <end position="27"/>
    </location>
</feature>
<reference evidence="10" key="2">
    <citation type="submission" date="2025-08" db="UniProtKB">
        <authorList>
            <consortium name="RefSeq"/>
        </authorList>
    </citation>
    <scope>IDENTIFICATION</scope>
    <source>
        <strain evidence="10">S238N-H82</strain>
        <tissue evidence="10">Testes</tissue>
    </source>
</reference>
<evidence type="ECO:0000259" key="8">
    <source>
        <dbReference type="PROSITE" id="PS51471"/>
    </source>
</evidence>
<proteinExistence type="predicted"/>
<dbReference type="PROSITE" id="PS51471">
    <property type="entry name" value="FE2OG_OXY"/>
    <property type="match status" value="1"/>
</dbReference>
<dbReference type="InterPro" id="IPR044862">
    <property type="entry name" value="Pro_4_hyd_alph_FE2OG_OXY"/>
</dbReference>